<dbReference type="OMA" id="VYDDAHF"/>
<dbReference type="Pfam" id="PF00400">
    <property type="entry name" value="WD40"/>
    <property type="match status" value="1"/>
</dbReference>
<comment type="similarity">
    <text evidence="1">Belongs to the WD repeat ESC family.</text>
</comment>
<keyword evidence="2" id="KW-0853">WD repeat</keyword>
<dbReference type="SMART" id="SM00320">
    <property type="entry name" value="WD40"/>
    <property type="match status" value="3"/>
</dbReference>
<name>A4S4B5_OSTLU</name>
<dbReference type="PANTHER" id="PTHR10253">
    <property type="entry name" value="POLYCOMB PROTEIN"/>
    <property type="match status" value="1"/>
</dbReference>
<reference evidence="6 7" key="1">
    <citation type="journal article" date="2007" name="Proc. Natl. Acad. Sci. U.S.A.">
        <title>The tiny eukaryote Ostreococcus provides genomic insights into the paradox of plankton speciation.</title>
        <authorList>
            <person name="Palenik B."/>
            <person name="Grimwood J."/>
            <person name="Aerts A."/>
            <person name="Rouze P."/>
            <person name="Salamov A."/>
            <person name="Putnam N."/>
            <person name="Dupont C."/>
            <person name="Jorgensen R."/>
            <person name="Derelle E."/>
            <person name="Rombauts S."/>
            <person name="Zhou K."/>
            <person name="Otillar R."/>
            <person name="Merchant S.S."/>
            <person name="Podell S."/>
            <person name="Gaasterland T."/>
            <person name="Napoli C."/>
            <person name="Gendler K."/>
            <person name="Manuell A."/>
            <person name="Tai V."/>
            <person name="Vallon O."/>
            <person name="Piganeau G."/>
            <person name="Jancek S."/>
            <person name="Heijde M."/>
            <person name="Jabbari K."/>
            <person name="Bowler C."/>
            <person name="Lohr M."/>
            <person name="Robbens S."/>
            <person name="Werner G."/>
            <person name="Dubchak I."/>
            <person name="Pazour G.J."/>
            <person name="Ren Q."/>
            <person name="Paulsen I."/>
            <person name="Delwiche C."/>
            <person name="Schmutz J."/>
            <person name="Rokhsar D."/>
            <person name="Van de Peer Y."/>
            <person name="Moreau H."/>
            <person name="Grigoriev I.V."/>
        </authorList>
    </citation>
    <scope>NUCLEOTIDE SEQUENCE [LARGE SCALE GENOMIC DNA]</scope>
    <source>
        <strain evidence="6 7">CCE9901</strain>
    </source>
</reference>
<keyword evidence="3" id="KW-0677">Repeat</keyword>
<sequence length="401" mass="42838">MHSLKKRRAALEGDDLTEAARDAAKRDALRALRLKTVIRENHGAARTTRVEFARGSARTSNLYATCGGSAVTVYDDAHFGDHTAIVAQYAHETTAHQTGGEITCVCFARGEDDEKENETATTRGGGHEFGDAIVTAGDEHGWISVISVAENRVVGRLNAHPGSRVVDADGACARDGFVVSVGEDGFLKAWDVFGGPDGEGECVGTFDVGTNARSVACDANGAFAVTGHADGVARRWNLSGAVSQKSKALPLATFKPRFAVECVRIVDDVLFAKTRDGRIETCDLKRNESIASWTLPNEKYRDHKYTGPACRFGVSSDGKFLACGDGTDSGVVYVYDARTGENIVELQPLRVVGVVHAAAVVDHCRHVFAAYGPAVVWRYEVINVSSDDDAIAGDAFEAVVK</sequence>
<dbReference type="AlphaFoldDB" id="A4S4B5"/>
<dbReference type="Proteomes" id="UP000001568">
    <property type="component" value="Chromosome 11"/>
</dbReference>
<protein>
    <submittedName>
        <fullName evidence="6">Uncharacterized protein</fullName>
    </submittedName>
</protein>
<dbReference type="OrthoDB" id="7318948at2759"/>
<dbReference type="SUPFAM" id="SSF50978">
    <property type="entry name" value="WD40 repeat-like"/>
    <property type="match status" value="1"/>
</dbReference>
<evidence type="ECO:0000313" key="7">
    <source>
        <dbReference type="Proteomes" id="UP000001568"/>
    </source>
</evidence>
<gene>
    <name evidence="6" type="ORF">OSTLU_26351</name>
</gene>
<evidence type="ECO:0000256" key="3">
    <source>
        <dbReference type="ARBA" id="ARBA00022737"/>
    </source>
</evidence>
<accession>A4S4B5</accession>
<keyword evidence="5" id="KW-0804">Transcription</keyword>
<dbReference type="STRING" id="436017.A4S4B5"/>
<dbReference type="KEGG" id="olu:OSTLU_26351"/>
<dbReference type="GeneID" id="5004307"/>
<keyword evidence="7" id="KW-1185">Reference proteome</keyword>
<evidence type="ECO:0000256" key="2">
    <source>
        <dbReference type="ARBA" id="ARBA00022574"/>
    </source>
</evidence>
<dbReference type="eggNOG" id="ENOG502SD5Z">
    <property type="taxonomic scope" value="Eukaryota"/>
</dbReference>
<organism evidence="6 7">
    <name type="scientific">Ostreococcus lucimarinus (strain CCE9901)</name>
    <dbReference type="NCBI Taxonomy" id="436017"/>
    <lineage>
        <taxon>Eukaryota</taxon>
        <taxon>Viridiplantae</taxon>
        <taxon>Chlorophyta</taxon>
        <taxon>Mamiellophyceae</taxon>
        <taxon>Mamiellales</taxon>
        <taxon>Bathycoccaceae</taxon>
        <taxon>Ostreococcus</taxon>
    </lineage>
</organism>
<dbReference type="InterPro" id="IPR036322">
    <property type="entry name" value="WD40_repeat_dom_sf"/>
</dbReference>
<dbReference type="InterPro" id="IPR015943">
    <property type="entry name" value="WD40/YVTN_repeat-like_dom_sf"/>
</dbReference>
<dbReference type="HOGENOM" id="CLU_687716_0_0_1"/>
<evidence type="ECO:0000256" key="5">
    <source>
        <dbReference type="ARBA" id="ARBA00023163"/>
    </source>
</evidence>
<dbReference type="InterPro" id="IPR001680">
    <property type="entry name" value="WD40_rpt"/>
</dbReference>
<dbReference type="Gramene" id="ABO98696">
    <property type="protein sequence ID" value="ABO98696"/>
    <property type="gene ID" value="OSTLU_26351"/>
</dbReference>
<keyword evidence="4" id="KW-0805">Transcription regulation</keyword>
<evidence type="ECO:0000313" key="6">
    <source>
        <dbReference type="EMBL" id="ABO98696.1"/>
    </source>
</evidence>
<evidence type="ECO:0000256" key="1">
    <source>
        <dbReference type="ARBA" id="ARBA00008075"/>
    </source>
</evidence>
<proteinExistence type="inferred from homology"/>
<dbReference type="InterPro" id="IPR051243">
    <property type="entry name" value="PcG_WD-repeat"/>
</dbReference>
<dbReference type="Gene3D" id="2.130.10.10">
    <property type="entry name" value="YVTN repeat-like/Quinoprotein amine dehydrogenase"/>
    <property type="match status" value="1"/>
</dbReference>
<dbReference type="EMBL" id="CP000591">
    <property type="protein sequence ID" value="ABO98696.1"/>
    <property type="molecule type" value="Genomic_DNA"/>
</dbReference>
<dbReference type="RefSeq" id="XP_001420403.1">
    <property type="nucleotide sequence ID" value="XM_001420366.1"/>
</dbReference>
<evidence type="ECO:0000256" key="4">
    <source>
        <dbReference type="ARBA" id="ARBA00023015"/>
    </source>
</evidence>